<accession>A0A410FSF8</accession>
<dbReference type="PANTHER" id="PTHR30221:SF8">
    <property type="entry name" value="SMALL-CONDUCTANCE MECHANOSENSITIVE CHANNEL"/>
    <property type="match status" value="1"/>
</dbReference>
<dbReference type="Pfam" id="PF00924">
    <property type="entry name" value="MS_channel_2nd"/>
    <property type="match status" value="1"/>
</dbReference>
<evidence type="ECO:0000256" key="7">
    <source>
        <dbReference type="SAM" id="Phobius"/>
    </source>
</evidence>
<evidence type="ECO:0000259" key="8">
    <source>
        <dbReference type="Pfam" id="PF00924"/>
    </source>
</evidence>
<dbReference type="GO" id="GO:0008381">
    <property type="term" value="F:mechanosensitive monoatomic ion channel activity"/>
    <property type="evidence" value="ECO:0007669"/>
    <property type="project" value="InterPro"/>
</dbReference>
<keyword evidence="3" id="KW-1003">Cell membrane</keyword>
<dbReference type="Pfam" id="PF21088">
    <property type="entry name" value="MS_channel_1st"/>
    <property type="match status" value="1"/>
</dbReference>
<evidence type="ECO:0000259" key="9">
    <source>
        <dbReference type="Pfam" id="PF21082"/>
    </source>
</evidence>
<evidence type="ECO:0000256" key="1">
    <source>
        <dbReference type="ARBA" id="ARBA00004651"/>
    </source>
</evidence>
<dbReference type="Gene3D" id="2.30.30.60">
    <property type="match status" value="1"/>
</dbReference>
<feature type="transmembrane region" description="Helical" evidence="7">
    <location>
        <begin position="54"/>
        <end position="77"/>
    </location>
</feature>
<dbReference type="InterPro" id="IPR010920">
    <property type="entry name" value="LSM_dom_sf"/>
</dbReference>
<feature type="domain" description="Mechanosensitive ion channel transmembrane helices 2/3" evidence="10">
    <location>
        <begin position="57"/>
        <end position="98"/>
    </location>
</feature>
<feature type="domain" description="Mechanosensitive ion channel MscS C-terminal" evidence="9">
    <location>
        <begin position="183"/>
        <end position="256"/>
    </location>
</feature>
<sequence length="259" mass="28296">MTWEKIMEWGATHGVNLLAALAILVVGYFVARIARRVVRQLLNRAKVDATVSSFVTWLVYFGILVVALVATLARFGIETASFVALFGAVAFAIGFALQGALSNFAAGVLILIFRPYKVGDFVHVGPLQKGKHAAIGTVREIQLFTTEIVSSDNMEVLVPNAQVLSNIIRNASAFATRRIELPVEVSPSLPVEDVTRSIQSVAQSDKRVLADPPPEVLVSEIREKAVVLLVRLWVSRDDFDAVQFDLLRGIKTALEKGKD</sequence>
<feature type="transmembrane region" description="Helical" evidence="7">
    <location>
        <begin position="15"/>
        <end position="34"/>
    </location>
</feature>
<dbReference type="GO" id="GO:0005886">
    <property type="term" value="C:plasma membrane"/>
    <property type="evidence" value="ECO:0007669"/>
    <property type="project" value="UniProtKB-SubCell"/>
</dbReference>
<evidence type="ECO:0000256" key="3">
    <source>
        <dbReference type="ARBA" id="ARBA00022475"/>
    </source>
</evidence>
<comment type="similarity">
    <text evidence="2">Belongs to the MscS (TC 1.A.23) family.</text>
</comment>
<dbReference type="InterPro" id="IPR023408">
    <property type="entry name" value="MscS_beta-dom_sf"/>
</dbReference>
<keyword evidence="6 7" id="KW-0472">Membrane</keyword>
<dbReference type="PROSITE" id="PS01246">
    <property type="entry name" value="UPF0003"/>
    <property type="match status" value="1"/>
</dbReference>
<dbReference type="InterPro" id="IPR011066">
    <property type="entry name" value="MscS_channel_C_sf"/>
</dbReference>
<keyword evidence="5 7" id="KW-1133">Transmembrane helix</keyword>
<reference evidence="12" key="1">
    <citation type="submission" date="2018-12" db="EMBL/GenBank/DDBJ databases">
        <title>Complete genome sequence of an uncultured bacterium of the candidate phylum Bipolaricaulota.</title>
        <authorList>
            <person name="Kadnikov V.V."/>
            <person name="Mardanov A.V."/>
            <person name="Beletsky A.V."/>
            <person name="Frank Y.A."/>
            <person name="Karnachuk O.V."/>
            <person name="Ravin N.V."/>
        </authorList>
    </citation>
    <scope>NUCLEOTIDE SEQUENCE [LARGE SCALE GENOMIC DNA]</scope>
</reference>
<dbReference type="AlphaFoldDB" id="A0A410FSF8"/>
<feature type="domain" description="Mechanosensitive ion channel MscS" evidence="8">
    <location>
        <begin position="101"/>
        <end position="172"/>
    </location>
</feature>
<dbReference type="InterPro" id="IPR045275">
    <property type="entry name" value="MscS_archaea/bacteria_type"/>
</dbReference>
<dbReference type="Pfam" id="PF21082">
    <property type="entry name" value="MS_channel_3rd"/>
    <property type="match status" value="1"/>
</dbReference>
<dbReference type="InterPro" id="IPR049142">
    <property type="entry name" value="MS_channel_1st"/>
</dbReference>
<dbReference type="PANTHER" id="PTHR30221">
    <property type="entry name" value="SMALL-CONDUCTANCE MECHANOSENSITIVE CHANNEL"/>
    <property type="match status" value="1"/>
</dbReference>
<dbReference type="Pfam" id="PF05552">
    <property type="entry name" value="MS_channel_1st_1"/>
    <property type="match status" value="1"/>
</dbReference>
<keyword evidence="4 7" id="KW-0812">Transmembrane</keyword>
<evidence type="ECO:0000256" key="6">
    <source>
        <dbReference type="ARBA" id="ARBA00023136"/>
    </source>
</evidence>
<dbReference type="SUPFAM" id="SSF82689">
    <property type="entry name" value="Mechanosensitive channel protein MscS (YggB), C-terminal domain"/>
    <property type="match status" value="1"/>
</dbReference>
<dbReference type="Proteomes" id="UP000287233">
    <property type="component" value="Chromosome"/>
</dbReference>
<proteinExistence type="inferred from homology"/>
<dbReference type="SUPFAM" id="SSF50182">
    <property type="entry name" value="Sm-like ribonucleoproteins"/>
    <property type="match status" value="1"/>
</dbReference>
<comment type="subcellular location">
    <subcellularLocation>
        <location evidence="1">Cell membrane</location>
        <topology evidence="1">Multi-pass membrane protein</topology>
    </subcellularLocation>
</comment>
<evidence type="ECO:0000259" key="10">
    <source>
        <dbReference type="Pfam" id="PF21088"/>
    </source>
</evidence>
<dbReference type="InterPro" id="IPR011014">
    <property type="entry name" value="MscS_channel_TM-2"/>
</dbReference>
<dbReference type="Gene3D" id="3.30.70.100">
    <property type="match status" value="1"/>
</dbReference>
<dbReference type="SUPFAM" id="SSF82861">
    <property type="entry name" value="Mechanosensitive channel protein MscS (YggB), transmembrane region"/>
    <property type="match status" value="1"/>
</dbReference>
<dbReference type="InterPro" id="IPR006686">
    <property type="entry name" value="MscS_channel_CS"/>
</dbReference>
<organism evidence="11 12">
    <name type="scientific">Bipolaricaulis sibiricus</name>
    <dbReference type="NCBI Taxonomy" id="2501609"/>
    <lineage>
        <taxon>Bacteria</taxon>
        <taxon>Candidatus Bipolaricaulota</taxon>
        <taxon>Candidatus Bipolaricaulia</taxon>
        <taxon>Candidatus Bipolaricaulales</taxon>
        <taxon>Candidatus Bipolaricaulaceae</taxon>
        <taxon>Candidatus Bipolaricaulis</taxon>
    </lineage>
</organism>
<evidence type="ECO:0000313" key="12">
    <source>
        <dbReference type="Proteomes" id="UP000287233"/>
    </source>
</evidence>
<evidence type="ECO:0000313" key="11">
    <source>
        <dbReference type="EMBL" id="QAA75901.1"/>
    </source>
</evidence>
<dbReference type="EMBL" id="CP034928">
    <property type="protein sequence ID" value="QAA75901.1"/>
    <property type="molecule type" value="Genomic_DNA"/>
</dbReference>
<dbReference type="Gene3D" id="1.10.287.1260">
    <property type="match status" value="1"/>
</dbReference>
<evidence type="ECO:0000256" key="2">
    <source>
        <dbReference type="ARBA" id="ARBA00008017"/>
    </source>
</evidence>
<dbReference type="InterPro" id="IPR006685">
    <property type="entry name" value="MscS_channel_2nd"/>
</dbReference>
<protein>
    <submittedName>
        <fullName evidence="11">Small-conductance mechanosensitive channel</fullName>
    </submittedName>
</protein>
<evidence type="ECO:0000256" key="4">
    <source>
        <dbReference type="ARBA" id="ARBA00022692"/>
    </source>
</evidence>
<gene>
    <name evidence="11" type="ORF">BIP78_0133</name>
</gene>
<feature type="transmembrane region" description="Helical" evidence="7">
    <location>
        <begin position="83"/>
        <end position="113"/>
    </location>
</feature>
<dbReference type="InterPro" id="IPR049278">
    <property type="entry name" value="MS_channel_C"/>
</dbReference>
<dbReference type="InterPro" id="IPR008910">
    <property type="entry name" value="MSC_TM_helix"/>
</dbReference>
<name>A0A410FSF8_BIPS1</name>
<dbReference type="KEGG" id="bih:BIP78_0133"/>
<evidence type="ECO:0000256" key="5">
    <source>
        <dbReference type="ARBA" id="ARBA00022989"/>
    </source>
</evidence>